<dbReference type="GO" id="GO:0006633">
    <property type="term" value="P:fatty acid biosynthetic process"/>
    <property type="evidence" value="ECO:0007669"/>
    <property type="project" value="UniProtKB-KW"/>
</dbReference>
<dbReference type="OrthoDB" id="2507452at2759"/>
<dbReference type="GO" id="GO:0000287">
    <property type="term" value="F:magnesium ion binding"/>
    <property type="evidence" value="ECO:0007669"/>
    <property type="project" value="InterPro"/>
</dbReference>
<keyword evidence="6" id="KW-0443">Lipid metabolism</keyword>
<keyword evidence="2" id="KW-0808">Transferase</keyword>
<dbReference type="AlphaFoldDB" id="A0A9Q3D8G7"/>
<dbReference type="GO" id="GO:0008897">
    <property type="term" value="F:holo-[acyl-carrier-protein] synthase activity"/>
    <property type="evidence" value="ECO:0007669"/>
    <property type="project" value="InterPro"/>
</dbReference>
<evidence type="ECO:0000313" key="10">
    <source>
        <dbReference type="Proteomes" id="UP000765509"/>
    </source>
</evidence>
<keyword evidence="5" id="KW-0460">Magnesium</keyword>
<dbReference type="Gene3D" id="3.90.470.20">
    <property type="entry name" value="4'-phosphopantetheinyl transferase domain"/>
    <property type="match status" value="1"/>
</dbReference>
<comment type="caution">
    <text evidence="9">The sequence shown here is derived from an EMBL/GenBank/DDBJ whole genome shotgun (WGS) entry which is preliminary data.</text>
</comment>
<organism evidence="9 10">
    <name type="scientific">Austropuccinia psidii MF-1</name>
    <dbReference type="NCBI Taxonomy" id="1389203"/>
    <lineage>
        <taxon>Eukaryota</taxon>
        <taxon>Fungi</taxon>
        <taxon>Dikarya</taxon>
        <taxon>Basidiomycota</taxon>
        <taxon>Pucciniomycotina</taxon>
        <taxon>Pucciniomycetes</taxon>
        <taxon>Pucciniales</taxon>
        <taxon>Sphaerophragmiaceae</taxon>
        <taxon>Austropuccinia</taxon>
    </lineage>
</organism>
<dbReference type="InterPro" id="IPR037143">
    <property type="entry name" value="4-PPantetheinyl_Trfase_dom_sf"/>
</dbReference>
<evidence type="ECO:0000256" key="4">
    <source>
        <dbReference type="ARBA" id="ARBA00022832"/>
    </source>
</evidence>
<evidence type="ECO:0000313" key="9">
    <source>
        <dbReference type="EMBL" id="MBW0498784.1"/>
    </source>
</evidence>
<keyword evidence="10" id="KW-1185">Reference proteome</keyword>
<sequence>MALCCRIIGIGVDIIDSRRIRNIIIQSQSRPARLASRILSLSETRSSEWRELIRSNQISFMVQFLANRWTAKEAAYKALYPTYKPSWKQLSILKSQKTYPKPSLELLDLNGSKISNITLHLSLSHDAHNVVATVLASTSNGVEQSNKNY</sequence>
<evidence type="ECO:0000256" key="2">
    <source>
        <dbReference type="ARBA" id="ARBA00022679"/>
    </source>
</evidence>
<feature type="domain" description="4'-phosphopantetheinyl transferase" evidence="8">
    <location>
        <begin position="9"/>
        <end position="103"/>
    </location>
</feature>
<dbReference type="InterPro" id="IPR004568">
    <property type="entry name" value="Ppantetheine-prot_Trfase_dom"/>
</dbReference>
<accession>A0A9Q3D8G7</accession>
<evidence type="ECO:0000256" key="7">
    <source>
        <dbReference type="ARBA" id="ARBA00023160"/>
    </source>
</evidence>
<name>A0A9Q3D8G7_9BASI</name>
<dbReference type="EMBL" id="AVOT02014897">
    <property type="protein sequence ID" value="MBW0498784.1"/>
    <property type="molecule type" value="Genomic_DNA"/>
</dbReference>
<gene>
    <name evidence="9" type="ORF">O181_038499</name>
</gene>
<reference evidence="9" key="1">
    <citation type="submission" date="2021-03" db="EMBL/GenBank/DDBJ databases">
        <title>Draft genome sequence of rust myrtle Austropuccinia psidii MF-1, a brazilian biotype.</title>
        <authorList>
            <person name="Quecine M.C."/>
            <person name="Pachon D.M.R."/>
            <person name="Bonatelli M.L."/>
            <person name="Correr F.H."/>
            <person name="Franceschini L.M."/>
            <person name="Leite T.F."/>
            <person name="Margarido G.R.A."/>
            <person name="Almeida C.A."/>
            <person name="Ferrarezi J.A."/>
            <person name="Labate C.A."/>
        </authorList>
    </citation>
    <scope>NUCLEOTIDE SEQUENCE</scope>
    <source>
        <strain evidence="9">MF-1</strain>
    </source>
</reference>
<evidence type="ECO:0000256" key="5">
    <source>
        <dbReference type="ARBA" id="ARBA00022842"/>
    </source>
</evidence>
<dbReference type="HAMAP" id="MF_00101">
    <property type="entry name" value="AcpS"/>
    <property type="match status" value="1"/>
</dbReference>
<dbReference type="InterPro" id="IPR008278">
    <property type="entry name" value="4-PPantetheinyl_Trfase_dom"/>
</dbReference>
<keyword evidence="3" id="KW-0479">Metal-binding</keyword>
<protein>
    <recommendedName>
        <fullName evidence="8">4'-phosphopantetheinyl transferase domain-containing protein</fullName>
    </recommendedName>
</protein>
<keyword evidence="1" id="KW-0444">Lipid biosynthesis</keyword>
<dbReference type="Proteomes" id="UP000765509">
    <property type="component" value="Unassembled WGS sequence"/>
</dbReference>
<dbReference type="Pfam" id="PF01648">
    <property type="entry name" value="ACPS"/>
    <property type="match status" value="1"/>
</dbReference>
<dbReference type="NCBIfam" id="TIGR00556">
    <property type="entry name" value="pantethn_trn"/>
    <property type="match status" value="1"/>
</dbReference>
<dbReference type="SUPFAM" id="SSF56214">
    <property type="entry name" value="4'-phosphopantetheinyl transferase"/>
    <property type="match status" value="1"/>
</dbReference>
<dbReference type="InterPro" id="IPR002582">
    <property type="entry name" value="ACPS"/>
</dbReference>
<evidence type="ECO:0000256" key="3">
    <source>
        <dbReference type="ARBA" id="ARBA00022723"/>
    </source>
</evidence>
<evidence type="ECO:0000256" key="6">
    <source>
        <dbReference type="ARBA" id="ARBA00023098"/>
    </source>
</evidence>
<evidence type="ECO:0000256" key="1">
    <source>
        <dbReference type="ARBA" id="ARBA00022516"/>
    </source>
</evidence>
<keyword evidence="4" id="KW-0276">Fatty acid metabolism</keyword>
<proteinExistence type="inferred from homology"/>
<evidence type="ECO:0000259" key="8">
    <source>
        <dbReference type="Pfam" id="PF01648"/>
    </source>
</evidence>
<keyword evidence="7" id="KW-0275">Fatty acid biosynthesis</keyword>